<evidence type="ECO:0000313" key="3">
    <source>
        <dbReference type="EMBL" id="CAB4186799.1"/>
    </source>
</evidence>
<reference evidence="4" key="1">
    <citation type="submission" date="2020-05" db="EMBL/GenBank/DDBJ databases">
        <authorList>
            <person name="Chiriac C."/>
            <person name="Salcher M."/>
            <person name="Ghai R."/>
            <person name="Kavagutti S V."/>
        </authorList>
    </citation>
    <scope>NUCLEOTIDE SEQUENCE</scope>
</reference>
<evidence type="ECO:0000313" key="2">
    <source>
        <dbReference type="EMBL" id="CAB4165549.1"/>
    </source>
</evidence>
<protein>
    <submittedName>
        <fullName evidence="4">Uncharacterized protein</fullName>
    </submittedName>
</protein>
<dbReference type="EMBL" id="LR797099">
    <property type="protein sequence ID" value="CAB4186799.1"/>
    <property type="molecule type" value="Genomic_DNA"/>
</dbReference>
<name>A0A6J5T4W8_9CAUD</name>
<accession>A0A6J5T4W8</accession>
<dbReference type="EMBL" id="LR796758">
    <property type="protein sequence ID" value="CAB4163785.1"/>
    <property type="molecule type" value="Genomic_DNA"/>
</dbReference>
<evidence type="ECO:0000313" key="4">
    <source>
        <dbReference type="EMBL" id="CAB4221597.1"/>
    </source>
</evidence>
<proteinExistence type="predicted"/>
<sequence length="91" mass="10254">MEIISKINNEIMSGNFTNDQLTSVIDAVKYARAQLARRTKRTLTIGATVEWYSERRGVRGCGVVEKISIKNVLVREGSTRWKIPANMLEAV</sequence>
<dbReference type="EMBL" id="LR796776">
    <property type="protein sequence ID" value="CAB4165549.1"/>
    <property type="molecule type" value="Genomic_DNA"/>
</dbReference>
<organism evidence="4">
    <name type="scientific">uncultured Caudovirales phage</name>
    <dbReference type="NCBI Taxonomy" id="2100421"/>
    <lineage>
        <taxon>Viruses</taxon>
        <taxon>Duplodnaviria</taxon>
        <taxon>Heunggongvirae</taxon>
        <taxon>Uroviricota</taxon>
        <taxon>Caudoviricetes</taxon>
        <taxon>Peduoviridae</taxon>
        <taxon>Maltschvirus</taxon>
        <taxon>Maltschvirus maltsch</taxon>
    </lineage>
</organism>
<dbReference type="EMBL" id="LR797502">
    <property type="protein sequence ID" value="CAB4221597.1"/>
    <property type="molecule type" value="Genomic_DNA"/>
</dbReference>
<evidence type="ECO:0000313" key="1">
    <source>
        <dbReference type="EMBL" id="CAB4163785.1"/>
    </source>
</evidence>
<gene>
    <name evidence="3" type="ORF">UFOVP1146_145</name>
    <name evidence="4" type="ORF">UFOVP1638_420</name>
    <name evidence="1" type="ORF">UFOVP812_58</name>
    <name evidence="2" type="ORF">UFOVP818_85</name>
</gene>